<dbReference type="InterPro" id="IPR015358">
    <property type="entry name" value="Tscrpt_reg_MerR_DNA-bd"/>
</dbReference>
<dbReference type="GO" id="GO:0005737">
    <property type="term" value="C:cytoplasm"/>
    <property type="evidence" value="ECO:0007669"/>
    <property type="project" value="UniProtKB-SubCell"/>
</dbReference>
<dbReference type="Pfam" id="PF00376">
    <property type="entry name" value="MerR"/>
    <property type="match status" value="1"/>
</dbReference>
<dbReference type="Gene3D" id="1.10.1660.10">
    <property type="match status" value="1"/>
</dbReference>
<dbReference type="PANTHER" id="PTHR30204">
    <property type="entry name" value="REDOX-CYCLING DRUG-SENSING TRANSCRIPTIONAL ACTIVATOR SOXR"/>
    <property type="match status" value="1"/>
</dbReference>
<dbReference type="InterPro" id="IPR009061">
    <property type="entry name" value="DNA-bd_dom_put_sf"/>
</dbReference>
<keyword evidence="2" id="KW-0963">Cytoplasm</keyword>
<keyword evidence="5" id="KW-0804">Transcription</keyword>
<evidence type="ECO:0000313" key="8">
    <source>
        <dbReference type="Proteomes" id="UP000626220"/>
    </source>
</evidence>
<keyword evidence="4" id="KW-0238">DNA-binding</keyword>
<dbReference type="CDD" id="cd01108">
    <property type="entry name" value="HTH_CueR"/>
    <property type="match status" value="1"/>
</dbReference>
<dbReference type="GO" id="GO:0003677">
    <property type="term" value="F:DNA binding"/>
    <property type="evidence" value="ECO:0007669"/>
    <property type="project" value="UniProtKB-KW"/>
</dbReference>
<dbReference type="EMBL" id="BNCJ01000001">
    <property type="protein sequence ID" value="GHF33997.1"/>
    <property type="molecule type" value="Genomic_DNA"/>
</dbReference>
<dbReference type="PRINTS" id="PR00040">
    <property type="entry name" value="HTHMERR"/>
</dbReference>
<keyword evidence="3" id="KW-0805">Transcription regulation</keyword>
<comment type="subcellular location">
    <subcellularLocation>
        <location evidence="1">Cytoplasm</location>
    </subcellularLocation>
</comment>
<feature type="domain" description="HTH merR-type" evidence="6">
    <location>
        <begin position="1"/>
        <end position="68"/>
    </location>
</feature>
<dbReference type="AlphaFoldDB" id="A0A8J3GT80"/>
<dbReference type="NCBIfam" id="TIGR02044">
    <property type="entry name" value="CueR"/>
    <property type="match status" value="1"/>
</dbReference>
<comment type="caution">
    <text evidence="7">The sequence shown here is derived from an EMBL/GenBank/DDBJ whole genome shotgun (WGS) entry which is preliminary data.</text>
</comment>
<dbReference type="PROSITE" id="PS50937">
    <property type="entry name" value="HTH_MERR_2"/>
    <property type="match status" value="1"/>
</dbReference>
<evidence type="ECO:0000256" key="3">
    <source>
        <dbReference type="ARBA" id="ARBA00023015"/>
    </source>
</evidence>
<dbReference type="InterPro" id="IPR047057">
    <property type="entry name" value="MerR_fam"/>
</dbReference>
<sequence length="138" mass="15600">MNIKEVSERSNLPAKTIRYYEEIGLIRPKRAENGYRAFRESDLHKLAFLGRARELGFSIEDCRTLMALYEDETRESAHVRSVAEEHLGAIDAKIAQLQSMRKTLAHLVHCCAGDNRPDCPILEDLATHGPAQPEQAAR</sequence>
<protein>
    <submittedName>
        <fullName evidence="7">Cu(I)-responsive transcriptional regulator</fullName>
    </submittedName>
</protein>
<dbReference type="InterPro" id="IPR000551">
    <property type="entry name" value="MerR-type_HTH_dom"/>
</dbReference>
<evidence type="ECO:0000256" key="2">
    <source>
        <dbReference type="ARBA" id="ARBA00022490"/>
    </source>
</evidence>
<reference evidence="7" key="1">
    <citation type="journal article" date="2014" name="Int. J. Syst. Evol. Microbiol.">
        <title>Complete genome sequence of Corynebacterium casei LMG S-19264T (=DSM 44701T), isolated from a smear-ripened cheese.</title>
        <authorList>
            <consortium name="US DOE Joint Genome Institute (JGI-PGF)"/>
            <person name="Walter F."/>
            <person name="Albersmeier A."/>
            <person name="Kalinowski J."/>
            <person name="Ruckert C."/>
        </authorList>
    </citation>
    <scope>NUCLEOTIDE SEQUENCE</scope>
    <source>
        <strain evidence="7">KCTC 42650</strain>
    </source>
</reference>
<evidence type="ECO:0000256" key="4">
    <source>
        <dbReference type="ARBA" id="ARBA00023125"/>
    </source>
</evidence>
<dbReference type="Proteomes" id="UP000626220">
    <property type="component" value="Unassembled WGS sequence"/>
</dbReference>
<dbReference type="Pfam" id="PF09278">
    <property type="entry name" value="MerR-DNA-bind"/>
    <property type="match status" value="1"/>
</dbReference>
<reference evidence="7" key="2">
    <citation type="submission" date="2020-09" db="EMBL/GenBank/DDBJ databases">
        <authorList>
            <person name="Sun Q."/>
            <person name="Kim S."/>
        </authorList>
    </citation>
    <scope>NUCLEOTIDE SEQUENCE</scope>
    <source>
        <strain evidence="7">KCTC 42650</strain>
    </source>
</reference>
<dbReference type="SUPFAM" id="SSF46955">
    <property type="entry name" value="Putative DNA-binding domain"/>
    <property type="match status" value="1"/>
</dbReference>
<proteinExistence type="predicted"/>
<evidence type="ECO:0000313" key="7">
    <source>
        <dbReference type="EMBL" id="GHF33997.1"/>
    </source>
</evidence>
<dbReference type="GO" id="GO:0003700">
    <property type="term" value="F:DNA-binding transcription factor activity"/>
    <property type="evidence" value="ECO:0007669"/>
    <property type="project" value="InterPro"/>
</dbReference>
<dbReference type="GO" id="GO:0005507">
    <property type="term" value="F:copper ion binding"/>
    <property type="evidence" value="ECO:0007669"/>
    <property type="project" value="InterPro"/>
</dbReference>
<dbReference type="GO" id="GO:0045893">
    <property type="term" value="P:positive regulation of DNA-templated transcription"/>
    <property type="evidence" value="ECO:0007669"/>
    <property type="project" value="InterPro"/>
</dbReference>
<dbReference type="PANTHER" id="PTHR30204:SF94">
    <property type="entry name" value="HEAVY METAL-DEPENDENT TRANSCRIPTIONAL REGULATOR HI_0293-RELATED"/>
    <property type="match status" value="1"/>
</dbReference>
<name>A0A8J3GT80_9RHOB</name>
<gene>
    <name evidence="7" type="ORF">GCM10017056_01810</name>
</gene>
<dbReference type="RefSeq" id="WP_189678148.1">
    <property type="nucleotide sequence ID" value="NZ_BNCJ01000001.1"/>
</dbReference>
<dbReference type="InterPro" id="IPR011789">
    <property type="entry name" value="CueR"/>
</dbReference>
<keyword evidence="8" id="KW-1185">Reference proteome</keyword>
<dbReference type="SMART" id="SM00422">
    <property type="entry name" value="HTH_MERR"/>
    <property type="match status" value="1"/>
</dbReference>
<accession>A0A8J3GT80</accession>
<evidence type="ECO:0000259" key="6">
    <source>
        <dbReference type="PROSITE" id="PS50937"/>
    </source>
</evidence>
<organism evidence="7 8">
    <name type="scientific">Seohaeicola zhoushanensis</name>
    <dbReference type="NCBI Taxonomy" id="1569283"/>
    <lineage>
        <taxon>Bacteria</taxon>
        <taxon>Pseudomonadati</taxon>
        <taxon>Pseudomonadota</taxon>
        <taxon>Alphaproteobacteria</taxon>
        <taxon>Rhodobacterales</taxon>
        <taxon>Roseobacteraceae</taxon>
        <taxon>Seohaeicola</taxon>
    </lineage>
</organism>
<evidence type="ECO:0000256" key="1">
    <source>
        <dbReference type="ARBA" id="ARBA00004496"/>
    </source>
</evidence>
<evidence type="ECO:0000256" key="5">
    <source>
        <dbReference type="ARBA" id="ARBA00023163"/>
    </source>
</evidence>